<dbReference type="Pfam" id="PF10931">
    <property type="entry name" value="DUF2735"/>
    <property type="match status" value="1"/>
</dbReference>
<dbReference type="InterPro" id="IPR021232">
    <property type="entry name" value="DUF2735"/>
</dbReference>
<evidence type="ECO:0000313" key="1">
    <source>
        <dbReference type="EMBL" id="KZD21446.1"/>
    </source>
</evidence>
<protein>
    <recommendedName>
        <fullName evidence="3">DUF2735 domain-containing protein</fullName>
    </recommendedName>
</protein>
<dbReference type="AlphaFoldDB" id="A0A163XVT4"/>
<accession>A0A163XVT4</accession>
<sequence>MTTNIPHQHTAKIYRFPVGGRASVGPRRLDTRPSLFRMPQTAPAVAVDGWYHEAAIQDAKRTTEH</sequence>
<gene>
    <name evidence="1" type="ORF">A4A58_13845</name>
</gene>
<name>A0A163XVT4_9BRAD</name>
<dbReference type="EMBL" id="LVYV01000045">
    <property type="protein sequence ID" value="KZD21446.1"/>
    <property type="molecule type" value="Genomic_DNA"/>
</dbReference>
<dbReference type="Proteomes" id="UP000076574">
    <property type="component" value="Unassembled WGS sequence"/>
</dbReference>
<reference evidence="1 2" key="1">
    <citation type="submission" date="2016-03" db="EMBL/GenBank/DDBJ databases">
        <title>Microsymbionts genomes from the relict species Vavilovia formosa (Stev.) Fed.</title>
        <authorList>
            <person name="Kopat V."/>
            <person name="Chirak E."/>
            <person name="Kimeklis A."/>
            <person name="Andronov E."/>
        </authorList>
    </citation>
    <scope>NUCLEOTIDE SEQUENCE [LARGE SCALE GENOMIC DNA]</scope>
    <source>
        <strain evidence="1 2">Vaf07</strain>
    </source>
</reference>
<comment type="caution">
    <text evidence="1">The sequence shown here is derived from an EMBL/GenBank/DDBJ whole genome shotgun (WGS) entry which is preliminary data.</text>
</comment>
<evidence type="ECO:0008006" key="3">
    <source>
        <dbReference type="Google" id="ProtNLM"/>
    </source>
</evidence>
<dbReference type="RefSeq" id="WP_068736576.1">
    <property type="nucleotide sequence ID" value="NZ_LVYV01000045.1"/>
</dbReference>
<organism evidence="1 2">
    <name type="scientific">Tardiphaga robiniae</name>
    <dbReference type="NCBI Taxonomy" id="943830"/>
    <lineage>
        <taxon>Bacteria</taxon>
        <taxon>Pseudomonadati</taxon>
        <taxon>Pseudomonadota</taxon>
        <taxon>Alphaproteobacteria</taxon>
        <taxon>Hyphomicrobiales</taxon>
        <taxon>Nitrobacteraceae</taxon>
        <taxon>Tardiphaga</taxon>
    </lineage>
</organism>
<dbReference type="OrthoDB" id="8001436at2"/>
<evidence type="ECO:0000313" key="2">
    <source>
        <dbReference type="Proteomes" id="UP000076574"/>
    </source>
</evidence>
<keyword evidence="2" id="KW-1185">Reference proteome</keyword>
<proteinExistence type="predicted"/>